<evidence type="ECO:0000313" key="2">
    <source>
        <dbReference type="Proteomes" id="UP000717328"/>
    </source>
</evidence>
<dbReference type="InterPro" id="IPR036047">
    <property type="entry name" value="F-box-like_dom_sf"/>
</dbReference>
<name>A0A9P7GPR6_9AGAR</name>
<evidence type="ECO:0000313" key="1">
    <source>
        <dbReference type="EMBL" id="KAG5650857.1"/>
    </source>
</evidence>
<sequence length="571" mass="63598">MTSELKALWKIFEELESKGRLKSIGMNDFRMQNLKTILDDYKPWMGNPIDVATFIFVAVPVSGNDVRARLADFFEAAKSDILLVWGIWFTSDMMTKMSSGTEEVTAVQSKHAFSPPVPTNFDIKLPIELWLEVLSYASTPSIHAVTLTCSTLRWLAQPLLFKVFAICLPSPTSEILSVRRDIVPSNTRARLSVLQYPHIVQAMTELRLIPSAPSRDQGPRTPPPADSDLVDTIFTALPSLINLRRIVCHNVVFIKENLSALSRLPYLKDLELQSCTTTCAPADFPDFSQIPLETLAFEYPYNSMDYFRNPRFLALFLQSRKLKRILAGPANDILLAIAETAPPPSLSILEIPVSCVSSPLFVSTLASVPSVQELSMYMAIGNTHLPPLEYLPPDVLPNLRSYRGPRTYAPWFTRDRDVTDVEFSLPAQPKDLSATLMGLANKIESLSCKVDSLDAGLLKTIHTMFPSLKHLAISGVAVDIDCLASVLAIAKVHRSLTSIQISVQTGEPRLTDSWGAMVAKMFLTRLIRSYPVLERARLVYQPQVSVVWNRPGGKQQPVSVVDSSELRIEKK</sequence>
<evidence type="ECO:0008006" key="3">
    <source>
        <dbReference type="Google" id="ProtNLM"/>
    </source>
</evidence>
<dbReference type="SUPFAM" id="SSF81383">
    <property type="entry name" value="F-box domain"/>
    <property type="match status" value="1"/>
</dbReference>
<organism evidence="1 2">
    <name type="scientific">Sphagnurus paluster</name>
    <dbReference type="NCBI Taxonomy" id="117069"/>
    <lineage>
        <taxon>Eukaryota</taxon>
        <taxon>Fungi</taxon>
        <taxon>Dikarya</taxon>
        <taxon>Basidiomycota</taxon>
        <taxon>Agaricomycotina</taxon>
        <taxon>Agaricomycetes</taxon>
        <taxon>Agaricomycetidae</taxon>
        <taxon>Agaricales</taxon>
        <taxon>Tricholomatineae</taxon>
        <taxon>Lyophyllaceae</taxon>
        <taxon>Sphagnurus</taxon>
    </lineage>
</organism>
<reference evidence="1" key="2">
    <citation type="submission" date="2021-10" db="EMBL/GenBank/DDBJ databases">
        <title>Phylogenomics reveals ancestral predisposition of the termite-cultivated fungus Termitomyces towards a domesticated lifestyle.</title>
        <authorList>
            <person name="Auxier B."/>
            <person name="Grum-Grzhimaylo A."/>
            <person name="Cardenas M.E."/>
            <person name="Lodge J.D."/>
            <person name="Laessoe T."/>
            <person name="Pedersen O."/>
            <person name="Smith M.E."/>
            <person name="Kuyper T.W."/>
            <person name="Franco-Molano E.A."/>
            <person name="Baroni T.J."/>
            <person name="Aanen D.K."/>
        </authorList>
    </citation>
    <scope>NUCLEOTIDE SEQUENCE</scope>
    <source>
        <strain evidence="1">D49</strain>
    </source>
</reference>
<dbReference type="AlphaFoldDB" id="A0A9P7GPR6"/>
<reference evidence="1" key="1">
    <citation type="submission" date="2021-02" db="EMBL/GenBank/DDBJ databases">
        <authorList>
            <person name="Nieuwenhuis M."/>
            <person name="Van De Peppel L.J.J."/>
        </authorList>
    </citation>
    <scope>NUCLEOTIDE SEQUENCE</scope>
    <source>
        <strain evidence="1">D49</strain>
    </source>
</reference>
<dbReference type="CDD" id="cd09917">
    <property type="entry name" value="F-box_SF"/>
    <property type="match status" value="1"/>
</dbReference>
<dbReference type="EMBL" id="JABCKI010000347">
    <property type="protein sequence ID" value="KAG5650857.1"/>
    <property type="molecule type" value="Genomic_DNA"/>
</dbReference>
<dbReference type="Proteomes" id="UP000717328">
    <property type="component" value="Unassembled WGS sequence"/>
</dbReference>
<dbReference type="Gene3D" id="3.80.10.10">
    <property type="entry name" value="Ribonuclease Inhibitor"/>
    <property type="match status" value="1"/>
</dbReference>
<dbReference type="OrthoDB" id="2886535at2759"/>
<dbReference type="SUPFAM" id="SSF52047">
    <property type="entry name" value="RNI-like"/>
    <property type="match status" value="1"/>
</dbReference>
<proteinExistence type="predicted"/>
<dbReference type="InterPro" id="IPR032675">
    <property type="entry name" value="LRR_dom_sf"/>
</dbReference>
<gene>
    <name evidence="1" type="ORF">H0H81_010737</name>
</gene>
<accession>A0A9P7GPR6</accession>
<comment type="caution">
    <text evidence="1">The sequence shown here is derived from an EMBL/GenBank/DDBJ whole genome shotgun (WGS) entry which is preliminary data.</text>
</comment>
<protein>
    <recommendedName>
        <fullName evidence="3">F-box domain-containing protein</fullName>
    </recommendedName>
</protein>
<keyword evidence="2" id="KW-1185">Reference proteome</keyword>